<sequence>MAPRTRPARAQGDHGGAHGSRPVRSAQSGRRFPRPSGGPPVMFFFPGPAQLLGYLLQFRRRPPIPSRAKMTVICNLMKAQALDREICTLVAMGAIVPMDPLWDPGVFIQFIFWFPRRLASGV</sequence>
<feature type="region of interest" description="Disordered" evidence="1">
    <location>
        <begin position="1"/>
        <end position="39"/>
    </location>
</feature>
<name>A0ABU7CNW4_9TELE</name>
<dbReference type="EMBL" id="JAHUTJ010001048">
    <property type="protein sequence ID" value="MED6264367.1"/>
    <property type="molecule type" value="Genomic_DNA"/>
</dbReference>
<accession>A0ABU7CNW4</accession>
<evidence type="ECO:0000313" key="2">
    <source>
        <dbReference type="EMBL" id="MED6264367.1"/>
    </source>
</evidence>
<keyword evidence="3" id="KW-1185">Reference proteome</keyword>
<protein>
    <submittedName>
        <fullName evidence="2">Uncharacterized protein</fullName>
    </submittedName>
</protein>
<organism evidence="2 3">
    <name type="scientific">Characodon lateralis</name>
    <dbReference type="NCBI Taxonomy" id="208331"/>
    <lineage>
        <taxon>Eukaryota</taxon>
        <taxon>Metazoa</taxon>
        <taxon>Chordata</taxon>
        <taxon>Craniata</taxon>
        <taxon>Vertebrata</taxon>
        <taxon>Euteleostomi</taxon>
        <taxon>Actinopterygii</taxon>
        <taxon>Neopterygii</taxon>
        <taxon>Teleostei</taxon>
        <taxon>Neoteleostei</taxon>
        <taxon>Acanthomorphata</taxon>
        <taxon>Ovalentaria</taxon>
        <taxon>Atherinomorphae</taxon>
        <taxon>Cyprinodontiformes</taxon>
        <taxon>Goodeidae</taxon>
        <taxon>Characodon</taxon>
    </lineage>
</organism>
<gene>
    <name evidence="2" type="ORF">CHARACLAT_014148</name>
</gene>
<evidence type="ECO:0000256" key="1">
    <source>
        <dbReference type="SAM" id="MobiDB-lite"/>
    </source>
</evidence>
<proteinExistence type="predicted"/>
<dbReference type="Proteomes" id="UP001352852">
    <property type="component" value="Unassembled WGS sequence"/>
</dbReference>
<evidence type="ECO:0000313" key="3">
    <source>
        <dbReference type="Proteomes" id="UP001352852"/>
    </source>
</evidence>
<comment type="caution">
    <text evidence="2">The sequence shown here is derived from an EMBL/GenBank/DDBJ whole genome shotgun (WGS) entry which is preliminary data.</text>
</comment>
<reference evidence="2 3" key="1">
    <citation type="submission" date="2021-06" db="EMBL/GenBank/DDBJ databases">
        <authorList>
            <person name="Palmer J.M."/>
        </authorList>
    </citation>
    <scope>NUCLEOTIDE SEQUENCE [LARGE SCALE GENOMIC DNA]</scope>
    <source>
        <strain evidence="2 3">CL_MEX2019</strain>
        <tissue evidence="2">Muscle</tissue>
    </source>
</reference>